<evidence type="ECO:0000259" key="9">
    <source>
        <dbReference type="PROSITE" id="PS52002"/>
    </source>
</evidence>
<protein>
    <recommendedName>
        <fullName evidence="8">Small nuclear ribonucleoprotein Sm D3</fullName>
        <shortName evidence="8">Sm-D3</shortName>
    </recommendedName>
    <alternativeName>
        <fullName evidence="8">snRNP core protein D3</fullName>
    </alternativeName>
</protein>
<proteinExistence type="inferred from homology"/>
<dbReference type="CDD" id="cd01721">
    <property type="entry name" value="Sm_D3"/>
    <property type="match status" value="1"/>
</dbReference>
<dbReference type="InterPro" id="IPR034099">
    <property type="entry name" value="SmD3"/>
</dbReference>
<keyword evidence="11" id="KW-1185">Reference proteome</keyword>
<evidence type="ECO:0000256" key="2">
    <source>
        <dbReference type="ARBA" id="ARBA00008146"/>
    </source>
</evidence>
<gene>
    <name evidence="10" type="ORF">WJX73_004611</name>
</gene>
<dbReference type="Gene3D" id="2.30.30.100">
    <property type="match status" value="1"/>
</dbReference>
<dbReference type="GO" id="GO:0003723">
    <property type="term" value="F:RNA binding"/>
    <property type="evidence" value="ECO:0007669"/>
    <property type="project" value="InterPro"/>
</dbReference>
<dbReference type="GO" id="GO:0005829">
    <property type="term" value="C:cytosol"/>
    <property type="evidence" value="ECO:0007669"/>
    <property type="project" value="UniProtKB-SubCell"/>
</dbReference>
<name>A0AAW1PP11_9CHLO</name>
<evidence type="ECO:0000256" key="1">
    <source>
        <dbReference type="ARBA" id="ARBA00004123"/>
    </source>
</evidence>
<dbReference type="Pfam" id="PF01423">
    <property type="entry name" value="LSM"/>
    <property type="match status" value="1"/>
</dbReference>
<keyword evidence="6 8" id="KW-0539">Nucleus</keyword>
<evidence type="ECO:0000256" key="5">
    <source>
        <dbReference type="ARBA" id="ARBA00023187"/>
    </source>
</evidence>
<dbReference type="GO" id="GO:0000387">
    <property type="term" value="P:spliceosomal snRNP assembly"/>
    <property type="evidence" value="ECO:0007669"/>
    <property type="project" value="UniProtKB-UniRule"/>
</dbReference>
<comment type="function">
    <text evidence="8">Core component of the spliceosomal U1, U2, U4 and U5 small nuclear ribonucleoproteins (snRNPs), the building blocks of the spliceosome.</text>
</comment>
<keyword evidence="4 8" id="KW-0507">mRNA processing</keyword>
<dbReference type="SUPFAM" id="SSF50182">
    <property type="entry name" value="Sm-like ribonucleoproteins"/>
    <property type="match status" value="1"/>
</dbReference>
<dbReference type="SMART" id="SM00651">
    <property type="entry name" value="Sm"/>
    <property type="match status" value="1"/>
</dbReference>
<dbReference type="PROSITE" id="PS52002">
    <property type="entry name" value="SM"/>
    <property type="match status" value="1"/>
</dbReference>
<dbReference type="InterPro" id="IPR010920">
    <property type="entry name" value="LSM_dom_sf"/>
</dbReference>
<evidence type="ECO:0000313" key="11">
    <source>
        <dbReference type="Proteomes" id="UP001465755"/>
    </source>
</evidence>
<evidence type="ECO:0000313" key="10">
    <source>
        <dbReference type="EMBL" id="KAK9809684.1"/>
    </source>
</evidence>
<dbReference type="InterPro" id="IPR047575">
    <property type="entry name" value="Sm"/>
</dbReference>
<keyword evidence="5 8" id="KW-0508">mRNA splicing</keyword>
<dbReference type="FunFam" id="2.30.30.100:FF:000002">
    <property type="entry name" value="Small nuclear ribonucleoprotein Sm D3"/>
    <property type="match status" value="1"/>
</dbReference>
<keyword evidence="7 8" id="KW-0687">Ribonucleoprotein</keyword>
<accession>A0AAW1PP11</accession>
<dbReference type="InterPro" id="IPR001163">
    <property type="entry name" value="Sm_dom_euk/arc"/>
</dbReference>
<dbReference type="InterPro" id="IPR027141">
    <property type="entry name" value="LSm4/Sm_D1/D3"/>
</dbReference>
<dbReference type="Proteomes" id="UP001465755">
    <property type="component" value="Unassembled WGS sequence"/>
</dbReference>
<feature type="domain" description="Sm" evidence="9">
    <location>
        <begin position="1"/>
        <end position="68"/>
    </location>
</feature>
<dbReference type="EMBL" id="JALJOQ010000017">
    <property type="protein sequence ID" value="KAK9809684.1"/>
    <property type="molecule type" value="Genomic_DNA"/>
</dbReference>
<comment type="caution">
    <text evidence="10">The sequence shown here is derived from an EMBL/GenBank/DDBJ whole genome shotgun (WGS) entry which is preliminary data.</text>
</comment>
<sequence length="107" mass="11886">MHEAEGHVITAELKSGESYRGELFDAEDNWNVQLKDVTATAKDGRISHLEHIFIRGSCIRFLIIPDMLKNAPMFKRIDPKHKNKKFPMGVGGRGRAVAARASAKKGA</sequence>
<evidence type="ECO:0000256" key="4">
    <source>
        <dbReference type="ARBA" id="ARBA00022664"/>
    </source>
</evidence>
<evidence type="ECO:0000256" key="3">
    <source>
        <dbReference type="ARBA" id="ARBA00022490"/>
    </source>
</evidence>
<dbReference type="GO" id="GO:0005681">
    <property type="term" value="C:spliceosomal complex"/>
    <property type="evidence" value="ECO:0007669"/>
    <property type="project" value="InterPro"/>
</dbReference>
<evidence type="ECO:0000256" key="8">
    <source>
        <dbReference type="RuleBase" id="RU365050"/>
    </source>
</evidence>
<dbReference type="AlphaFoldDB" id="A0AAW1PP11"/>
<reference evidence="10 11" key="1">
    <citation type="journal article" date="2024" name="Nat. Commun.">
        <title>Phylogenomics reveals the evolutionary origins of lichenization in chlorophyte algae.</title>
        <authorList>
            <person name="Puginier C."/>
            <person name="Libourel C."/>
            <person name="Otte J."/>
            <person name="Skaloud P."/>
            <person name="Haon M."/>
            <person name="Grisel S."/>
            <person name="Petersen M."/>
            <person name="Berrin J.G."/>
            <person name="Delaux P.M."/>
            <person name="Dal Grande F."/>
            <person name="Keller J."/>
        </authorList>
    </citation>
    <scope>NUCLEOTIDE SEQUENCE [LARGE SCALE GENOMIC DNA]</scope>
    <source>
        <strain evidence="10 11">SAG 2036</strain>
    </source>
</reference>
<dbReference type="PANTHER" id="PTHR23338">
    <property type="entry name" value="SMALL NUCLEAR RIBONUCLEOPROTEIN SM"/>
    <property type="match status" value="1"/>
</dbReference>
<evidence type="ECO:0000256" key="6">
    <source>
        <dbReference type="ARBA" id="ARBA00023242"/>
    </source>
</evidence>
<keyword evidence="3 8" id="KW-0963">Cytoplasm</keyword>
<comment type="similarity">
    <text evidence="2 8">Belongs to the snRNP core protein family.</text>
</comment>
<evidence type="ECO:0000256" key="7">
    <source>
        <dbReference type="ARBA" id="ARBA00023274"/>
    </source>
</evidence>
<comment type="subcellular location">
    <subcellularLocation>
        <location evidence="8">Cytoplasm</location>
        <location evidence="8">Cytosol</location>
    </subcellularLocation>
    <subcellularLocation>
        <location evidence="1 8">Nucleus</location>
    </subcellularLocation>
    <text evidence="8">SMN-mediated assembly into core snRNPs occurs in the cytosol before SMN-mediated transport to the nucleus to be included in spliceosomes.</text>
</comment>
<organism evidence="10 11">
    <name type="scientific">Symbiochloris irregularis</name>
    <dbReference type="NCBI Taxonomy" id="706552"/>
    <lineage>
        <taxon>Eukaryota</taxon>
        <taxon>Viridiplantae</taxon>
        <taxon>Chlorophyta</taxon>
        <taxon>core chlorophytes</taxon>
        <taxon>Trebouxiophyceae</taxon>
        <taxon>Trebouxiales</taxon>
        <taxon>Trebouxiaceae</taxon>
        <taxon>Symbiochloris</taxon>
    </lineage>
</organism>